<sequence>MGASSSRASQARSSAIDRQLEEESLRFKKEVPILVLGTHETSKSTLVKHMKLVHGGFTPEELAACRSAIHTTVIEAAQALVLALQKRSRLDGMLAEEHRHLPETILRANAEDALSPEFADAIEALWRTTTVTRFLDDEVFTLPDSAFYFFTEIQRLAQPQYIPTENDVLRAPAQKSTVTETRFNMGTLSIRLIDVGPLRSERRKWIHCFESVTSIIFCTALSDYDQVLLEERGLTRMHESLVLFDSIVNSRWFMRTSIILFFTEIDVFRAKMHKIPLSTYFPEYTGGPDINKAAKYILWRFMQENRARLSVYPHPIAVILVRLALATLLSFCCCHAHSCALTNTYAHSLICTKDTKSVRLVFAAVKETILQNALKDSKVLETQVL</sequence>
<comment type="caution">
    <text evidence="9">The sequence shown here is derived from an EMBL/GenBank/DDBJ whole genome shotgun (WGS) entry which is preliminary data.</text>
</comment>
<dbReference type="PROSITE" id="PS51882">
    <property type="entry name" value="G_ALPHA"/>
    <property type="match status" value="1"/>
</dbReference>
<dbReference type="PANTHER" id="PTHR10218">
    <property type="entry name" value="GTP-BINDING PROTEIN ALPHA SUBUNIT"/>
    <property type="match status" value="1"/>
</dbReference>
<keyword evidence="3 7" id="KW-0547">Nucleotide-binding</keyword>
<keyword evidence="5 7" id="KW-0342">GTP-binding</keyword>
<dbReference type="GO" id="GO:0010255">
    <property type="term" value="P:glucose mediated signaling pathway"/>
    <property type="evidence" value="ECO:0007669"/>
    <property type="project" value="UniProtKB-ARBA"/>
</dbReference>
<evidence type="ECO:0000256" key="2">
    <source>
        <dbReference type="ARBA" id="ARBA00022723"/>
    </source>
</evidence>
<proteinExistence type="predicted"/>
<feature type="binding site" evidence="7">
    <location>
        <begin position="144"/>
        <end position="145"/>
    </location>
    <ligand>
        <name>GTP</name>
        <dbReference type="ChEBI" id="CHEBI:37565"/>
    </ligand>
</feature>
<dbReference type="SUPFAM" id="SSF47895">
    <property type="entry name" value="Transducin (alpha subunit), insertion domain"/>
    <property type="match status" value="1"/>
</dbReference>
<evidence type="ECO:0000256" key="7">
    <source>
        <dbReference type="PIRSR" id="PIRSR601019-1"/>
    </source>
</evidence>
<dbReference type="SMART" id="SM00275">
    <property type="entry name" value="G_alpha"/>
    <property type="match status" value="1"/>
</dbReference>
<dbReference type="Gene3D" id="1.10.400.10">
    <property type="entry name" value="GI Alpha 1, domain 2-like"/>
    <property type="match status" value="1"/>
</dbReference>
<accession>A0A8H6X3T7</accession>
<reference evidence="9" key="1">
    <citation type="submission" date="2020-05" db="EMBL/GenBank/DDBJ databases">
        <title>Mycena genomes resolve the evolution of fungal bioluminescence.</title>
        <authorList>
            <person name="Tsai I.J."/>
        </authorList>
    </citation>
    <scope>NUCLEOTIDE SEQUENCE</scope>
    <source>
        <strain evidence="9">160909Yilan</strain>
    </source>
</reference>
<dbReference type="GO" id="GO:0007189">
    <property type="term" value="P:adenylate cyclase-activating G protein-coupled receptor signaling pathway"/>
    <property type="evidence" value="ECO:0007669"/>
    <property type="project" value="TreeGrafter"/>
</dbReference>
<evidence type="ECO:0000256" key="8">
    <source>
        <dbReference type="PIRSR" id="PIRSR601019-2"/>
    </source>
</evidence>
<dbReference type="Proteomes" id="UP000623467">
    <property type="component" value="Unassembled WGS sequence"/>
</dbReference>
<dbReference type="InterPro" id="IPR027417">
    <property type="entry name" value="P-loop_NTPase"/>
</dbReference>
<dbReference type="AlphaFoldDB" id="A0A8H6X3T7"/>
<dbReference type="GO" id="GO:0003924">
    <property type="term" value="F:GTPase activity"/>
    <property type="evidence" value="ECO:0007669"/>
    <property type="project" value="InterPro"/>
</dbReference>
<dbReference type="Pfam" id="PF00503">
    <property type="entry name" value="G-alpha"/>
    <property type="match status" value="1"/>
</dbReference>
<evidence type="ECO:0000256" key="1">
    <source>
        <dbReference type="ARBA" id="ARBA00011356"/>
    </source>
</evidence>
<organism evidence="9 10">
    <name type="scientific">Mycena sanguinolenta</name>
    <dbReference type="NCBI Taxonomy" id="230812"/>
    <lineage>
        <taxon>Eukaryota</taxon>
        <taxon>Fungi</taxon>
        <taxon>Dikarya</taxon>
        <taxon>Basidiomycota</taxon>
        <taxon>Agaricomycotina</taxon>
        <taxon>Agaricomycetes</taxon>
        <taxon>Agaricomycetidae</taxon>
        <taxon>Agaricales</taxon>
        <taxon>Marasmiineae</taxon>
        <taxon>Mycenaceae</taxon>
        <taxon>Mycena</taxon>
    </lineage>
</organism>
<dbReference type="GO" id="GO:0046872">
    <property type="term" value="F:metal ion binding"/>
    <property type="evidence" value="ECO:0007669"/>
    <property type="project" value="UniProtKB-KW"/>
</dbReference>
<dbReference type="PANTHER" id="PTHR10218:SF369">
    <property type="entry name" value="GUANINE NUCLEOTIDE-BINDING PROTEIN ALPHA-2 SUBUNIT"/>
    <property type="match status" value="1"/>
</dbReference>
<dbReference type="GO" id="GO:0005834">
    <property type="term" value="C:heterotrimeric G-protein complex"/>
    <property type="evidence" value="ECO:0007669"/>
    <property type="project" value="TreeGrafter"/>
</dbReference>
<evidence type="ECO:0000256" key="6">
    <source>
        <dbReference type="ARBA" id="ARBA00023224"/>
    </source>
</evidence>
<dbReference type="OrthoDB" id="5817230at2759"/>
<gene>
    <name evidence="9" type="ORF">MSAN_02396700</name>
</gene>
<evidence type="ECO:0000256" key="4">
    <source>
        <dbReference type="ARBA" id="ARBA00022842"/>
    </source>
</evidence>
<dbReference type="Gene3D" id="3.40.50.300">
    <property type="entry name" value="P-loop containing nucleotide triphosphate hydrolases"/>
    <property type="match status" value="1"/>
</dbReference>
<name>A0A8H6X3T7_9AGAR</name>
<protein>
    <submittedName>
        <fullName evidence="9">Heterotrimeric G-protein alpha subunit</fullName>
    </submittedName>
</protein>
<feature type="binding site" evidence="8">
    <location>
        <position position="44"/>
    </location>
    <ligand>
        <name>Mg(2+)</name>
        <dbReference type="ChEBI" id="CHEBI:18420"/>
    </ligand>
</feature>
<dbReference type="GO" id="GO:0001664">
    <property type="term" value="F:G protein-coupled receptor binding"/>
    <property type="evidence" value="ECO:0007669"/>
    <property type="project" value="TreeGrafter"/>
</dbReference>
<evidence type="ECO:0000256" key="3">
    <source>
        <dbReference type="ARBA" id="ARBA00022741"/>
    </source>
</evidence>
<evidence type="ECO:0000256" key="5">
    <source>
        <dbReference type="ARBA" id="ARBA00023134"/>
    </source>
</evidence>
<dbReference type="PRINTS" id="PR00318">
    <property type="entry name" value="GPROTEINA"/>
</dbReference>
<feature type="binding site" evidence="7">
    <location>
        <begin position="40"/>
        <end position="45"/>
    </location>
    <ligand>
        <name>GTP</name>
        <dbReference type="ChEBI" id="CHEBI:37565"/>
    </ligand>
</feature>
<dbReference type="InterPro" id="IPR001019">
    <property type="entry name" value="Gprotein_alpha_su"/>
</dbReference>
<evidence type="ECO:0000313" key="9">
    <source>
        <dbReference type="EMBL" id="KAF7333947.1"/>
    </source>
</evidence>
<dbReference type="CDD" id="cd00066">
    <property type="entry name" value="G-alpha"/>
    <property type="match status" value="1"/>
</dbReference>
<keyword evidence="4 8" id="KW-0460">Magnesium</keyword>
<dbReference type="EMBL" id="JACAZH010000050">
    <property type="protein sequence ID" value="KAF7333947.1"/>
    <property type="molecule type" value="Genomic_DNA"/>
</dbReference>
<dbReference type="GO" id="GO:0005737">
    <property type="term" value="C:cytoplasm"/>
    <property type="evidence" value="ECO:0007669"/>
    <property type="project" value="TreeGrafter"/>
</dbReference>
<dbReference type="InterPro" id="IPR011025">
    <property type="entry name" value="GproteinA_insert"/>
</dbReference>
<dbReference type="GO" id="GO:0005525">
    <property type="term" value="F:GTP binding"/>
    <property type="evidence" value="ECO:0007669"/>
    <property type="project" value="UniProtKB-KW"/>
</dbReference>
<keyword evidence="10" id="KW-1185">Reference proteome</keyword>
<keyword evidence="6" id="KW-0807">Transducer</keyword>
<dbReference type="FunFam" id="3.40.50.300:FF:000181">
    <property type="entry name" value="Guanine nucleotide-binding protein subunit alpha"/>
    <property type="match status" value="1"/>
</dbReference>
<comment type="subunit">
    <text evidence="1">G proteins are composed of 3 units; alpha, beta and gamma. The alpha chain contains the guanine nucleotide binding site.</text>
</comment>
<dbReference type="GO" id="GO:0031683">
    <property type="term" value="F:G-protein beta/gamma-subunit complex binding"/>
    <property type="evidence" value="ECO:0007669"/>
    <property type="project" value="InterPro"/>
</dbReference>
<keyword evidence="2 8" id="KW-0479">Metal-binding</keyword>
<dbReference type="SUPFAM" id="SSF52540">
    <property type="entry name" value="P-loop containing nucleoside triphosphate hydrolases"/>
    <property type="match status" value="1"/>
</dbReference>
<evidence type="ECO:0000313" key="10">
    <source>
        <dbReference type="Proteomes" id="UP000623467"/>
    </source>
</evidence>